<accession>A0A562T802</accession>
<dbReference type="EMBL" id="VLLG01000003">
    <property type="protein sequence ID" value="TWI89264.1"/>
    <property type="molecule type" value="Genomic_DNA"/>
</dbReference>
<dbReference type="RefSeq" id="WP_145715469.1">
    <property type="nucleotide sequence ID" value="NZ_BAAAFY010000001.1"/>
</dbReference>
<reference evidence="2 3" key="1">
    <citation type="journal article" date="2013" name="Stand. Genomic Sci.">
        <title>Genomic Encyclopedia of Type Strains, Phase I: The one thousand microbial genomes (KMG-I) project.</title>
        <authorList>
            <person name="Kyrpides N.C."/>
            <person name="Woyke T."/>
            <person name="Eisen J.A."/>
            <person name="Garrity G."/>
            <person name="Lilburn T.G."/>
            <person name="Beck B.J."/>
            <person name="Whitman W.B."/>
            <person name="Hugenholtz P."/>
            <person name="Klenk H.P."/>
        </authorList>
    </citation>
    <scope>NUCLEOTIDE SEQUENCE [LARGE SCALE GENOMIC DNA]</scope>
    <source>
        <strain evidence="2 3">DSM 13484</strain>
    </source>
</reference>
<dbReference type="OrthoDB" id="1525197at2"/>
<organism evidence="2 3">
    <name type="scientific">Chitinophaga japonensis</name>
    <name type="common">Flexibacter japonensis</name>
    <dbReference type="NCBI Taxonomy" id="104662"/>
    <lineage>
        <taxon>Bacteria</taxon>
        <taxon>Pseudomonadati</taxon>
        <taxon>Bacteroidota</taxon>
        <taxon>Chitinophagia</taxon>
        <taxon>Chitinophagales</taxon>
        <taxon>Chitinophagaceae</taxon>
        <taxon>Chitinophaga</taxon>
    </lineage>
</organism>
<gene>
    <name evidence="2" type="ORF">LX66_3359</name>
</gene>
<feature type="domain" description="MobA/VirD2-like nuclease" evidence="1">
    <location>
        <begin position="17"/>
        <end position="144"/>
    </location>
</feature>
<protein>
    <submittedName>
        <fullName evidence="2">Relaxase/mobilization nuclease-like protein</fullName>
    </submittedName>
</protein>
<evidence type="ECO:0000313" key="2">
    <source>
        <dbReference type="EMBL" id="TWI89264.1"/>
    </source>
</evidence>
<evidence type="ECO:0000259" key="1">
    <source>
        <dbReference type="Pfam" id="PF03432"/>
    </source>
</evidence>
<proteinExistence type="predicted"/>
<dbReference type="AlphaFoldDB" id="A0A562T802"/>
<dbReference type="Proteomes" id="UP000316778">
    <property type="component" value="Unassembled WGS sequence"/>
</dbReference>
<dbReference type="Pfam" id="PF03432">
    <property type="entry name" value="Relaxase"/>
    <property type="match status" value="1"/>
</dbReference>
<sequence>MISKVITGKTFYGCCRYVCRDERRAVVLDAAGVRDYNYRYMGNDFELNRQQLPEKQKAVFHGILSFYPGEQLSDTLMVQIAQEYLDKLGITDTQYVITKHTDKDHLHLHVIANLVSNQGKAISDSWIGLRGKKAAQALTQQYRLIPATEKKLAKTNLQALNNEESTRYEIFQAIETGLPRCNSLNELEALLLRQGIDIQYKYKGDTTEIQGISFRKGQYSFKGSSIDRKFSFAGLQKVMQQKEVKQQQIPPSPRRGMRR</sequence>
<comment type="caution">
    <text evidence="2">The sequence shown here is derived from an EMBL/GenBank/DDBJ whole genome shotgun (WGS) entry which is preliminary data.</text>
</comment>
<evidence type="ECO:0000313" key="3">
    <source>
        <dbReference type="Proteomes" id="UP000316778"/>
    </source>
</evidence>
<keyword evidence="3" id="KW-1185">Reference proteome</keyword>
<dbReference type="InterPro" id="IPR005094">
    <property type="entry name" value="Endonuclease_MobA/VirD2"/>
</dbReference>
<name>A0A562T802_CHIJA</name>